<sequence>MAKDNNKGKAFVREKTGSASLINLDGQWEHDFVDDPTPAGEIIRNSAKKKGKEKNAT</sequence>
<name>A0A485M255_9ZZZZ</name>
<reference evidence="2" key="1">
    <citation type="submission" date="2019-03" db="EMBL/GenBank/DDBJ databases">
        <authorList>
            <person name="Hao L."/>
        </authorList>
    </citation>
    <scope>NUCLEOTIDE SEQUENCE</scope>
</reference>
<feature type="compositionally biased region" description="Basic residues" evidence="1">
    <location>
        <begin position="46"/>
        <end position="57"/>
    </location>
</feature>
<gene>
    <name evidence="2" type="ORF">SCFA_3200001</name>
</gene>
<feature type="region of interest" description="Disordered" evidence="1">
    <location>
        <begin position="29"/>
        <end position="57"/>
    </location>
</feature>
<accession>A0A485M255</accession>
<dbReference type="AlphaFoldDB" id="A0A485M255"/>
<proteinExistence type="predicted"/>
<evidence type="ECO:0000313" key="2">
    <source>
        <dbReference type="EMBL" id="VFU15904.1"/>
    </source>
</evidence>
<organism evidence="2">
    <name type="scientific">anaerobic digester metagenome</name>
    <dbReference type="NCBI Taxonomy" id="1263854"/>
    <lineage>
        <taxon>unclassified sequences</taxon>
        <taxon>metagenomes</taxon>
        <taxon>ecological metagenomes</taxon>
    </lineage>
</organism>
<protein>
    <submittedName>
        <fullName evidence="2">Uncharacterized protein</fullName>
    </submittedName>
</protein>
<evidence type="ECO:0000256" key="1">
    <source>
        <dbReference type="SAM" id="MobiDB-lite"/>
    </source>
</evidence>
<dbReference type="EMBL" id="CAADRN010000247">
    <property type="protein sequence ID" value="VFU15904.1"/>
    <property type="molecule type" value="Genomic_DNA"/>
</dbReference>